<dbReference type="Pfam" id="PF01032">
    <property type="entry name" value="FecCD"/>
    <property type="match status" value="1"/>
</dbReference>
<sequence length="349" mass="37032">MNNIAHPLLNTTQHIHWYWLSAALLGVLAWLSLSSGAVGWDWKMPILWLLPESMTSDVQPLHISVVTQIRLPRLVLAILIGAVLASSGAATQALCRNPLADPSLMGITGGAAMAAVAIIALSAKVSFIHEAMVTPAAFIGAISVTALIHKVASHQGQVQITTLLLAGVAINAMAMAVIGLFSFFADDSALRLMTYWQMGSLGGASWSAMQYGAPLIIVSIGALFVRRKKINALMLGELEARHLGINVTKLKTEIVIIVALGVGGAVALAGMIGFVGLLVPHVARLLVGPDLRRMLPLSMLLGCVLMLIADWISRLVVAPSELPIGIVTALFGSPFFVYQLLKQKRGQHA</sequence>
<gene>
    <name evidence="9" type="primary">hmuU_2</name>
    <name evidence="9" type="ORF">PSECIP111854_00523</name>
</gene>
<reference evidence="9" key="1">
    <citation type="submission" date="2022-07" db="EMBL/GenBank/DDBJ databases">
        <authorList>
            <person name="Criscuolo A."/>
        </authorList>
    </citation>
    <scope>NUCLEOTIDE SEQUENCE</scope>
    <source>
        <strain evidence="9">CIP111854</strain>
    </source>
</reference>
<dbReference type="Proteomes" id="UP001152467">
    <property type="component" value="Unassembled WGS sequence"/>
</dbReference>
<accession>A0A9W4QRV4</accession>
<keyword evidence="4" id="KW-1003">Cell membrane</keyword>
<evidence type="ECO:0000256" key="7">
    <source>
        <dbReference type="ARBA" id="ARBA00023136"/>
    </source>
</evidence>
<feature type="transmembrane region" description="Helical" evidence="8">
    <location>
        <begin position="294"/>
        <end position="312"/>
    </location>
</feature>
<keyword evidence="6 8" id="KW-1133">Transmembrane helix</keyword>
<comment type="subcellular location">
    <subcellularLocation>
        <location evidence="1">Cell membrane</location>
        <topology evidence="1">Multi-pass membrane protein</topology>
    </subcellularLocation>
</comment>
<dbReference type="PANTHER" id="PTHR30472">
    <property type="entry name" value="FERRIC ENTEROBACTIN TRANSPORT SYSTEM PERMEASE PROTEIN"/>
    <property type="match status" value="1"/>
</dbReference>
<feature type="transmembrane region" description="Helical" evidence="8">
    <location>
        <begin position="17"/>
        <end position="40"/>
    </location>
</feature>
<protein>
    <submittedName>
        <fullName evidence="9">Hemin transport system permease protein HmuU</fullName>
    </submittedName>
</protein>
<dbReference type="GO" id="GO:0022857">
    <property type="term" value="F:transmembrane transporter activity"/>
    <property type="evidence" value="ECO:0007669"/>
    <property type="project" value="InterPro"/>
</dbReference>
<feature type="transmembrane region" description="Helical" evidence="8">
    <location>
        <begin position="102"/>
        <end position="121"/>
    </location>
</feature>
<feature type="transmembrane region" description="Helical" evidence="8">
    <location>
        <begin position="204"/>
        <end position="225"/>
    </location>
</feature>
<dbReference type="RefSeq" id="WP_261625714.1">
    <property type="nucleotide sequence ID" value="NZ_CAMAPC010000002.1"/>
</dbReference>
<evidence type="ECO:0000256" key="2">
    <source>
        <dbReference type="ARBA" id="ARBA00007935"/>
    </source>
</evidence>
<keyword evidence="3" id="KW-0813">Transport</keyword>
<dbReference type="EMBL" id="CAMAPC010000002">
    <property type="protein sequence ID" value="CAH9050402.1"/>
    <property type="molecule type" value="Genomic_DNA"/>
</dbReference>
<keyword evidence="5 8" id="KW-0812">Transmembrane</keyword>
<evidence type="ECO:0000256" key="8">
    <source>
        <dbReference type="SAM" id="Phobius"/>
    </source>
</evidence>
<dbReference type="Gene3D" id="1.10.3470.10">
    <property type="entry name" value="ABC transporter involved in vitamin B12 uptake, BtuC"/>
    <property type="match status" value="1"/>
</dbReference>
<feature type="transmembrane region" description="Helical" evidence="8">
    <location>
        <begin position="74"/>
        <end position="95"/>
    </location>
</feature>
<evidence type="ECO:0000256" key="4">
    <source>
        <dbReference type="ARBA" id="ARBA00022475"/>
    </source>
</evidence>
<comment type="similarity">
    <text evidence="2">Belongs to the binding-protein-dependent transport system permease family. FecCD subfamily.</text>
</comment>
<evidence type="ECO:0000313" key="9">
    <source>
        <dbReference type="EMBL" id="CAH9050402.1"/>
    </source>
</evidence>
<dbReference type="FunFam" id="1.10.3470.10:FF:000001">
    <property type="entry name" value="Vitamin B12 ABC transporter permease BtuC"/>
    <property type="match status" value="1"/>
</dbReference>
<name>A0A9W4QRV4_9GAMM</name>
<evidence type="ECO:0000256" key="1">
    <source>
        <dbReference type="ARBA" id="ARBA00004651"/>
    </source>
</evidence>
<dbReference type="PANTHER" id="PTHR30472:SF25">
    <property type="entry name" value="ABC TRANSPORTER PERMEASE PROTEIN MJ0876-RELATED"/>
    <property type="match status" value="1"/>
</dbReference>
<evidence type="ECO:0000313" key="10">
    <source>
        <dbReference type="Proteomes" id="UP001152467"/>
    </source>
</evidence>
<comment type="caution">
    <text evidence="9">The sequence shown here is derived from an EMBL/GenBank/DDBJ whole genome shotgun (WGS) entry which is preliminary data.</text>
</comment>
<proteinExistence type="inferred from homology"/>
<dbReference type="SUPFAM" id="SSF81345">
    <property type="entry name" value="ABC transporter involved in vitamin B12 uptake, BtuC"/>
    <property type="match status" value="1"/>
</dbReference>
<dbReference type="InterPro" id="IPR037294">
    <property type="entry name" value="ABC_BtuC-like"/>
</dbReference>
<dbReference type="CDD" id="cd06550">
    <property type="entry name" value="TM_ABC_iron-siderophores_like"/>
    <property type="match status" value="1"/>
</dbReference>
<feature type="transmembrane region" description="Helical" evidence="8">
    <location>
        <begin position="127"/>
        <end position="148"/>
    </location>
</feature>
<evidence type="ECO:0000256" key="5">
    <source>
        <dbReference type="ARBA" id="ARBA00022692"/>
    </source>
</evidence>
<evidence type="ECO:0000256" key="6">
    <source>
        <dbReference type="ARBA" id="ARBA00022989"/>
    </source>
</evidence>
<dbReference type="GO" id="GO:0005886">
    <property type="term" value="C:plasma membrane"/>
    <property type="evidence" value="ECO:0007669"/>
    <property type="project" value="UniProtKB-SubCell"/>
</dbReference>
<keyword evidence="10" id="KW-1185">Reference proteome</keyword>
<organism evidence="9 10">
    <name type="scientific">Pseudoalteromonas holothuriae</name>
    <dbReference type="NCBI Taxonomy" id="2963714"/>
    <lineage>
        <taxon>Bacteria</taxon>
        <taxon>Pseudomonadati</taxon>
        <taxon>Pseudomonadota</taxon>
        <taxon>Gammaproteobacteria</taxon>
        <taxon>Alteromonadales</taxon>
        <taxon>Pseudoalteromonadaceae</taxon>
        <taxon>Pseudoalteromonas</taxon>
    </lineage>
</organism>
<feature type="transmembrane region" description="Helical" evidence="8">
    <location>
        <begin position="160"/>
        <end position="184"/>
    </location>
</feature>
<evidence type="ECO:0000256" key="3">
    <source>
        <dbReference type="ARBA" id="ARBA00022448"/>
    </source>
</evidence>
<keyword evidence="7 8" id="KW-0472">Membrane</keyword>
<dbReference type="AlphaFoldDB" id="A0A9W4QRV4"/>
<dbReference type="InterPro" id="IPR000522">
    <property type="entry name" value="ABC_transptr_permease_BtuC"/>
</dbReference>
<dbReference type="GO" id="GO:0033214">
    <property type="term" value="P:siderophore-iron import into cell"/>
    <property type="evidence" value="ECO:0007669"/>
    <property type="project" value="TreeGrafter"/>
</dbReference>
<feature type="transmembrane region" description="Helical" evidence="8">
    <location>
        <begin position="254"/>
        <end position="279"/>
    </location>
</feature>
<feature type="transmembrane region" description="Helical" evidence="8">
    <location>
        <begin position="324"/>
        <end position="341"/>
    </location>
</feature>